<dbReference type="Proteomes" id="UP000276133">
    <property type="component" value="Unassembled WGS sequence"/>
</dbReference>
<evidence type="ECO:0000313" key="1">
    <source>
        <dbReference type="EMBL" id="RNA18121.1"/>
    </source>
</evidence>
<organism evidence="1 2">
    <name type="scientific">Brachionus plicatilis</name>
    <name type="common">Marine rotifer</name>
    <name type="synonym">Brachionus muelleri</name>
    <dbReference type="NCBI Taxonomy" id="10195"/>
    <lineage>
        <taxon>Eukaryota</taxon>
        <taxon>Metazoa</taxon>
        <taxon>Spiralia</taxon>
        <taxon>Gnathifera</taxon>
        <taxon>Rotifera</taxon>
        <taxon>Eurotatoria</taxon>
        <taxon>Monogononta</taxon>
        <taxon>Pseudotrocha</taxon>
        <taxon>Ploima</taxon>
        <taxon>Brachionidae</taxon>
        <taxon>Brachionus</taxon>
    </lineage>
</organism>
<comment type="caution">
    <text evidence="1">The sequence shown here is derived from an EMBL/GenBank/DDBJ whole genome shotgun (WGS) entry which is preliminary data.</text>
</comment>
<protein>
    <submittedName>
        <fullName evidence="1">Uncharacterized protein</fullName>
    </submittedName>
</protein>
<name>A0A3M7R402_BRAPC</name>
<gene>
    <name evidence="1" type="ORF">BpHYR1_022498</name>
</gene>
<sequence length="91" mass="10760">MESQNHQLASKAYSNVRENLDLNSRMNTIITQFYFHILCLTKTIANDFKIESLITLVYENKLRQGKELWDLVPNSYLKGKIMRNDLMCKIF</sequence>
<dbReference type="EMBL" id="REGN01004304">
    <property type="protein sequence ID" value="RNA18121.1"/>
    <property type="molecule type" value="Genomic_DNA"/>
</dbReference>
<keyword evidence="2" id="KW-1185">Reference proteome</keyword>
<reference evidence="1 2" key="1">
    <citation type="journal article" date="2018" name="Sci. Rep.">
        <title>Genomic signatures of local adaptation to the degree of environmental predictability in rotifers.</title>
        <authorList>
            <person name="Franch-Gras L."/>
            <person name="Hahn C."/>
            <person name="Garcia-Roger E.M."/>
            <person name="Carmona M.J."/>
            <person name="Serra M."/>
            <person name="Gomez A."/>
        </authorList>
    </citation>
    <scope>NUCLEOTIDE SEQUENCE [LARGE SCALE GENOMIC DNA]</scope>
    <source>
        <strain evidence="1">HYR1</strain>
    </source>
</reference>
<dbReference type="AlphaFoldDB" id="A0A3M7R402"/>
<proteinExistence type="predicted"/>
<evidence type="ECO:0000313" key="2">
    <source>
        <dbReference type="Proteomes" id="UP000276133"/>
    </source>
</evidence>
<accession>A0A3M7R402</accession>